<evidence type="ECO:0000256" key="2">
    <source>
        <dbReference type="RuleBase" id="RU361163"/>
    </source>
</evidence>
<proteinExistence type="inferred from homology"/>
<name>A0ABR2UVY3_9PEZI</name>
<comment type="similarity">
    <text evidence="1 2">Belongs to the glycosyl hydrolase 12 (cellulase H) family.</text>
</comment>
<sequence>MHQSLLQLLCSAAAVAPALAVPQGFHARPGGNYGCDSRHSSVPSPIASATVVPTEVASATSAASEVEASSSVATSEVVAVPTTATSEVVAVPTSSTSEFVAVPTTTSSEVVEVPTSTSSKVVAVPTTTAAPVATTVATSSSAVATSTSTPQAESTETLTSTFCGAPDSYEVLSGTPWIIYSMNYNYQSISGSCCTGYYSTSGSGDDQTVHWSSIWDIDEAVSTNVVKGYSFIGLTQNLETTLDSITSIPSTYTWGISNTTAYKGNVVYDFMTSDTKGDSTSSSAQELMLWLQYEGGQVPIGWADGAVATIDGLFGKDGWQLYQGKNTDTGITVSSLLVPEGDMFDGTFEGDIKDWLSALSEQGIFSTSTYVNVGNAGMEPYWGTVTFDNNLSLRINV</sequence>
<dbReference type="InterPro" id="IPR013320">
    <property type="entry name" value="ConA-like_dom_sf"/>
</dbReference>
<feature type="signal peptide" evidence="3">
    <location>
        <begin position="1"/>
        <end position="20"/>
    </location>
</feature>
<keyword evidence="2" id="KW-0119">Carbohydrate metabolism</keyword>
<keyword evidence="3" id="KW-0732">Signal</keyword>
<dbReference type="PANTHER" id="PTHR34002">
    <property type="entry name" value="BLR1656 PROTEIN"/>
    <property type="match status" value="1"/>
</dbReference>
<evidence type="ECO:0000313" key="4">
    <source>
        <dbReference type="EMBL" id="KAK9418838.1"/>
    </source>
</evidence>
<dbReference type="SUPFAM" id="SSF49899">
    <property type="entry name" value="Concanavalin A-like lectins/glucanases"/>
    <property type="match status" value="1"/>
</dbReference>
<comment type="caution">
    <text evidence="4">The sequence shown here is derived from an EMBL/GenBank/DDBJ whole genome shotgun (WGS) entry which is preliminary data.</text>
</comment>
<dbReference type="Pfam" id="PF01670">
    <property type="entry name" value="Glyco_hydro_12"/>
    <property type="match status" value="1"/>
</dbReference>
<dbReference type="PANTHER" id="PTHR34002:SF9">
    <property type="entry name" value="XYLOGLUCAN-SPECIFIC ENDO-BETA-1,4-GLUCANASE A"/>
    <property type="match status" value="1"/>
</dbReference>
<dbReference type="Proteomes" id="UP001408356">
    <property type="component" value="Unassembled WGS sequence"/>
</dbReference>
<dbReference type="Gene3D" id="2.60.120.180">
    <property type="match status" value="1"/>
</dbReference>
<feature type="chain" id="PRO_5045752552" evidence="3">
    <location>
        <begin position="21"/>
        <end position="397"/>
    </location>
</feature>
<organism evidence="4 5">
    <name type="scientific">Seiridium unicorne</name>
    <dbReference type="NCBI Taxonomy" id="138068"/>
    <lineage>
        <taxon>Eukaryota</taxon>
        <taxon>Fungi</taxon>
        <taxon>Dikarya</taxon>
        <taxon>Ascomycota</taxon>
        <taxon>Pezizomycotina</taxon>
        <taxon>Sordariomycetes</taxon>
        <taxon>Xylariomycetidae</taxon>
        <taxon>Amphisphaeriales</taxon>
        <taxon>Sporocadaceae</taxon>
        <taxon>Seiridium</taxon>
    </lineage>
</organism>
<protein>
    <submittedName>
        <fullName evidence="4">Concanavalin A-like lectin/glucanase domain-containing protein</fullName>
    </submittedName>
</protein>
<accession>A0ABR2UVY3</accession>
<keyword evidence="2" id="KW-0624">Polysaccharide degradation</keyword>
<dbReference type="EMBL" id="JARVKF010000342">
    <property type="protein sequence ID" value="KAK9418838.1"/>
    <property type="molecule type" value="Genomic_DNA"/>
</dbReference>
<reference evidence="4 5" key="1">
    <citation type="journal article" date="2024" name="J. Plant Pathol.">
        <title>Sequence and assembly of the genome of Seiridium unicorne, isolate CBS 538.82, causal agent of cypress canker disease.</title>
        <authorList>
            <person name="Scali E."/>
            <person name="Rocca G.D."/>
            <person name="Danti R."/>
            <person name="Garbelotto M."/>
            <person name="Barberini S."/>
            <person name="Baroncelli R."/>
            <person name="Emiliani G."/>
        </authorList>
    </citation>
    <scope>NUCLEOTIDE SEQUENCE [LARGE SCALE GENOMIC DNA]</scope>
    <source>
        <strain evidence="4 5">BM-138-508</strain>
    </source>
</reference>
<keyword evidence="5" id="KW-1185">Reference proteome</keyword>
<keyword evidence="2" id="KW-0378">Hydrolase</keyword>
<evidence type="ECO:0000313" key="5">
    <source>
        <dbReference type="Proteomes" id="UP001408356"/>
    </source>
</evidence>
<keyword evidence="2" id="KW-0326">Glycosidase</keyword>
<dbReference type="InterPro" id="IPR013319">
    <property type="entry name" value="GH11/12"/>
</dbReference>
<dbReference type="InterPro" id="IPR002594">
    <property type="entry name" value="GH12"/>
</dbReference>
<gene>
    <name evidence="4" type="ORF">SUNI508_07610</name>
</gene>
<evidence type="ECO:0000256" key="3">
    <source>
        <dbReference type="SAM" id="SignalP"/>
    </source>
</evidence>
<evidence type="ECO:0000256" key="1">
    <source>
        <dbReference type="ARBA" id="ARBA00005519"/>
    </source>
</evidence>